<dbReference type="Pfam" id="PF13242">
    <property type="entry name" value="Hydrolase_like"/>
    <property type="match status" value="1"/>
</dbReference>
<gene>
    <name evidence="1" type="ORF">UFOPK1561_00592</name>
</gene>
<dbReference type="PANTHER" id="PTHR19288:SF95">
    <property type="entry name" value="D-GLYCEROL 3-PHOSPHATE PHOSPHATASE"/>
    <property type="match status" value="1"/>
</dbReference>
<dbReference type="Pfam" id="PF13344">
    <property type="entry name" value="Hydrolase_6"/>
    <property type="match status" value="1"/>
</dbReference>
<dbReference type="GO" id="GO:0016791">
    <property type="term" value="F:phosphatase activity"/>
    <property type="evidence" value="ECO:0007669"/>
    <property type="project" value="TreeGrafter"/>
</dbReference>
<dbReference type="InterPro" id="IPR006439">
    <property type="entry name" value="HAD-SF_hydro_IA"/>
</dbReference>
<dbReference type="InterPro" id="IPR036412">
    <property type="entry name" value="HAD-like_sf"/>
</dbReference>
<dbReference type="SUPFAM" id="SSF56784">
    <property type="entry name" value="HAD-like"/>
    <property type="match status" value="1"/>
</dbReference>
<dbReference type="InterPro" id="IPR023214">
    <property type="entry name" value="HAD_sf"/>
</dbReference>
<dbReference type="PANTHER" id="PTHR19288">
    <property type="entry name" value="4-NITROPHENYLPHOSPHATASE-RELATED"/>
    <property type="match status" value="1"/>
</dbReference>
<dbReference type="GO" id="GO:0005737">
    <property type="term" value="C:cytoplasm"/>
    <property type="evidence" value="ECO:0007669"/>
    <property type="project" value="TreeGrafter"/>
</dbReference>
<dbReference type="Gene3D" id="3.40.50.1000">
    <property type="entry name" value="HAD superfamily/HAD-like"/>
    <property type="match status" value="2"/>
</dbReference>
<reference evidence="1" key="1">
    <citation type="submission" date="2020-05" db="EMBL/GenBank/DDBJ databases">
        <authorList>
            <person name="Chiriac C."/>
            <person name="Salcher M."/>
            <person name="Ghai R."/>
            <person name="Kavagutti S V."/>
        </authorList>
    </citation>
    <scope>NUCLEOTIDE SEQUENCE</scope>
</reference>
<dbReference type="EMBL" id="CAEZSZ010000058">
    <property type="protein sequence ID" value="CAB4555804.1"/>
    <property type="molecule type" value="Genomic_DNA"/>
</dbReference>
<dbReference type="InterPro" id="IPR006357">
    <property type="entry name" value="HAD-SF_hydro_IIA"/>
</dbReference>
<proteinExistence type="predicted"/>
<name>A0A6J6CXI7_9ZZZZ</name>
<evidence type="ECO:0000313" key="1">
    <source>
        <dbReference type="EMBL" id="CAB4555804.1"/>
    </source>
</evidence>
<dbReference type="NCBIfam" id="TIGR01549">
    <property type="entry name" value="HAD-SF-IA-v1"/>
    <property type="match status" value="1"/>
</dbReference>
<sequence length="327" mass="34437">MAAKFWGDYDTLLCDLDGVVYEGPRAITSAPETINTLVGLGVSVGYVTNNSSRKPETIAEQLLGFGINTAPENIIGSAKTGVEILSTLIPAGSKVLVVGGEGLRSRVLEAGFEIVGSSDEKPIGVIQGFDPSVAWTDLAEASYAIANGAKWVATNQDWTIPREKGIAPGNGTLVAAVHTAVGQLPVFAGKPEPAIYNTALKHFGSSKALFVGDRIDTDIRGANRAGVDSVLVMTGISPRKEALGAKPEDRPKYIIGTMAELLSDYDQPKKTKRGFSCRDAEVELLGNKVLVTHGDPKSLSALRAACAAIYASDTPIYGLDVESALYE</sequence>
<dbReference type="NCBIfam" id="TIGR01460">
    <property type="entry name" value="HAD-SF-IIA"/>
    <property type="match status" value="1"/>
</dbReference>
<protein>
    <submittedName>
        <fullName evidence="1">Unannotated protein</fullName>
    </submittedName>
</protein>
<accession>A0A6J6CXI7</accession>
<organism evidence="1">
    <name type="scientific">freshwater metagenome</name>
    <dbReference type="NCBI Taxonomy" id="449393"/>
    <lineage>
        <taxon>unclassified sequences</taxon>
        <taxon>metagenomes</taxon>
        <taxon>ecological metagenomes</taxon>
    </lineage>
</organism>
<dbReference type="AlphaFoldDB" id="A0A6J6CXI7"/>